<dbReference type="EMBL" id="CP034204">
    <property type="protein sequence ID" value="QBZ53323.1"/>
    <property type="molecule type" value="Genomic_DNA"/>
</dbReference>
<evidence type="ECO:0000313" key="2">
    <source>
        <dbReference type="EMBL" id="QBZ53323.1"/>
    </source>
</evidence>
<organism evidence="2 3">
    <name type="scientific">Pyricularia oryzae</name>
    <name type="common">Rice blast fungus</name>
    <name type="synonym">Magnaporthe oryzae</name>
    <dbReference type="NCBI Taxonomy" id="318829"/>
    <lineage>
        <taxon>Eukaryota</taxon>
        <taxon>Fungi</taxon>
        <taxon>Dikarya</taxon>
        <taxon>Ascomycota</taxon>
        <taxon>Pezizomycotina</taxon>
        <taxon>Sordariomycetes</taxon>
        <taxon>Sordariomycetidae</taxon>
        <taxon>Magnaporthales</taxon>
        <taxon>Pyriculariaceae</taxon>
        <taxon>Pyricularia</taxon>
    </lineage>
</organism>
<feature type="domain" description="GED" evidence="1">
    <location>
        <begin position="176"/>
        <end position="262"/>
    </location>
</feature>
<proteinExistence type="predicted"/>
<gene>
    <name evidence="2" type="ORF">PoMZ_08999</name>
</gene>
<dbReference type="AlphaFoldDB" id="A0A4P7MSW0"/>
<dbReference type="PROSITE" id="PS51388">
    <property type="entry name" value="GED"/>
    <property type="match status" value="1"/>
</dbReference>
<dbReference type="InterPro" id="IPR020850">
    <property type="entry name" value="GED_dom"/>
</dbReference>
<name>A0A4P7MSW0_PYROR</name>
<reference evidence="2 3" key="1">
    <citation type="journal article" date="2019" name="Mol. Biol. Evol.">
        <title>Blast fungal genomes show frequent chromosomal changes, gene gains and losses, and effector gene turnover.</title>
        <authorList>
            <person name="Gomez Luciano L.B."/>
            <person name="Jason Tsai I."/>
            <person name="Chuma I."/>
            <person name="Tosa Y."/>
            <person name="Chen Y.H."/>
            <person name="Li J.Y."/>
            <person name="Li M.Y."/>
            <person name="Jade Lu M.Y."/>
            <person name="Nakayashiki H."/>
            <person name="Li W.H."/>
        </authorList>
    </citation>
    <scope>NUCLEOTIDE SEQUENCE [LARGE SCALE GENOMIC DNA]</scope>
    <source>
        <strain evidence="2">MZ5-1-6</strain>
    </source>
</reference>
<evidence type="ECO:0000313" key="3">
    <source>
        <dbReference type="Proteomes" id="UP000294847"/>
    </source>
</evidence>
<evidence type="ECO:0000259" key="1">
    <source>
        <dbReference type="PROSITE" id="PS51388"/>
    </source>
</evidence>
<accession>A0A4P7MSW0</accession>
<sequence length="262" mass="31190">MPQVVKNIRKILRITKKSLTRFGQTRPTVGHIHSRLRAVVHKINGKFATDIRTYGKKRILKPAKLKITWTLDKTLIKENNEKEFFVTQKEMKNWVKKIYPYIVIKSGIINMVQFPIATTHVENIIATVTRWLQYAIRMVLPEDKFRANSDYYGKFHISNIPMDIKKFFKIIKRKINVDINDQIYTETLVAIKIFVNNICRQVIERYIIAFFPEIFNPLIVSQFTDDEFFQIGAESEKQNRKREKFSTRAKKLRNSFDNFQRR</sequence>
<dbReference type="Proteomes" id="UP000294847">
    <property type="component" value="Chromosome 1"/>
</dbReference>
<protein>
    <recommendedName>
        <fullName evidence="1">GED domain-containing protein</fullName>
    </recommendedName>
</protein>